<dbReference type="PANTHER" id="PTHR15600">
    <property type="entry name" value="SACSIN"/>
    <property type="match status" value="1"/>
</dbReference>
<dbReference type="InterPro" id="IPR011333">
    <property type="entry name" value="SKP1/BTB/POZ_sf"/>
</dbReference>
<keyword evidence="5" id="KW-1185">Reference proteome</keyword>
<dbReference type="Gene3D" id="3.30.565.10">
    <property type="entry name" value="Histidine kinase-like ATPase, C-terminal domain"/>
    <property type="match status" value="1"/>
</dbReference>
<reference evidence="4" key="1">
    <citation type="journal article" date="2020" name="Fungal Divers.">
        <title>Resolving the Mortierellaceae phylogeny through synthesis of multi-gene phylogenetics and phylogenomics.</title>
        <authorList>
            <person name="Vandepol N."/>
            <person name="Liber J."/>
            <person name="Desiro A."/>
            <person name="Na H."/>
            <person name="Kennedy M."/>
            <person name="Barry K."/>
            <person name="Grigoriev I.V."/>
            <person name="Miller A.N."/>
            <person name="O'Donnell K."/>
            <person name="Stajich J.E."/>
            <person name="Bonito G."/>
        </authorList>
    </citation>
    <scope>NUCLEOTIDE SEQUENCE</scope>
    <source>
        <strain evidence="4">KOD948</strain>
    </source>
</reference>
<dbReference type="GO" id="GO:0030544">
    <property type="term" value="F:Hsp70 protein binding"/>
    <property type="evidence" value="ECO:0007669"/>
    <property type="project" value="TreeGrafter"/>
</dbReference>
<sequence>MLSTRAGFKSHGIREPLTNRIAGILDEYPDGTQIARELLQNSDDARSKVQWYLLDHRNHLNNNNNDANDRSVNRKLQLFHDDLSEYMGPALLAGNDSLFEDKDFKSMKNLAASEKRTDASKIGQMGIGFNSIYHLTDCPSFISGDQFMVIEPHERIFNGKRSEFAEGAVRGDFVGDQVGQKEFPDQLKAFSVIEDIDFTKPYLGTIFRFPLRTKKQAQTSLLSKYAYPAEKVLEMLMKLKDEALKGLLFLKHIERIVIYELKDTDNVPVKIFEVEIVNAEEVRKERLQLLKNLQDHVHPGPSASKEDILEYSIRPTFRITQGDESVREEAWQVTGFIGNVLSACEYMTERTDGNLSHHKLIPWVGIAAPLDPGVVVDSSRLFCFLPIGIQLPFPVHINGHFAVKHSRREIWTNQENDFSSQAAANIKSIWNVQLFEKHIPRVYATFLKNMSLDHGASYDLWPTSCGDGIGLESIWKDLLYNLLQIVYHEEQEVFFCGSEDKCDLRMGGSDSVHFAGRDLDGYPLLLDALDECVDLAVGVPDAILDALVDVIDSQESESVSIRDLILNPSYVRSILRQNKSVWTLDPCNETRIEMLKYCIQDDQVEQLTGLALLPLVGGSWVEFNNQHAHERFFVTQEVYNVLSEFNDDLVDITVPDLPIKEFTSDRRFRIYWSQMSPAVIAMRITTIFKEQCFKDGIVPGDCIAQPKGGFPTNKWIDAFWTMAHSLKDDSSALISMLKGIHLLPITGQRLAPLSTLSPAVYNDRALESACVVLDEQLDCWVLRQDAKIMVLMSVAKDYVVGASSAIRVLKILAKRPHDRLQGLPMEHRQTIADYMARYLTSSSDLKSSQIRVLSNLPIFQTYTDHQYVHLHEKEFGSMNWKVADRFSFSEYPWLPSSINLLAAKQPMALQLTDMLKTPLMKVSEYWYHVVSNLTEFLEDEWDTIIVKFCQSFHTLGNFYDFENILCVPFVRVAGSKDTQAVDASIAGTRLDPRSVMSPSLSVFFLDQEAVFPAGVYAQPSVIGVLSELGMRTTFDAEFVKHRIQALAKFGKDDDNMPHLRRVMASLYARLNGECSIDFLTEKLENELQTTAWILAKTESSDETQLCTPSQCRPASDFPLVGTQMPLSTFTFTNEYLLEAMGWNSPPPLDSVLAHLLTLIDQPSPSKLRSKPALEDTQLTLIYRYLLEKITDVKALSKIKKKLHSRAWILIDGSLYPVDRVALKLHRDLKPHFLQIPHSATLNALYLAMGVRKEVGQEDLQSIISMVGSKYDKDDRLSEEDAELVLKLLGAVADSPSVQWSPDLLVLTKNQQLHPIMDVVYDDVNALQDPSDLWGGVHDENLEYTFISSKISRHDAEKLQIPMFSAKCWQDRKESGFKTWAQKEDIVDRIRNVLNDYNPSSIVTEFLQNAADAGATKCVFMLDKRSFGETKVLSKQMAAWQGPALVIYNDAEFSEKDFEALSNLGVGSKREDTSKIGRHGLGFNSVYHFTDVPSVVSGAYIGFFDPQLTNLPKSHTVRGVVSEGGQRCDFRKLKGDALSDQLAPYKGLFGCDMVNHFKGTIFRIPLRDVDTSMRTGSSGLKDQAWTISAMQSLLRSWVEDAKVSMLFLSGMTMIEIKDGDTNSWSVTKRATTISDVANHVDITVSEAAPGTVTKSETQKWGVYTESELPLRSSEQIKKISHHNRWSAHRGIAIPLDTKPLQIQGRLFTHLPTPIATGLQFHIHGDFALMSNRKSLAGGSEEGNAMARWNQFIMVELLPRTLAVAFEHFLRWCFREHDIGGPKQAELGLTVQTYFKIWPTTPDKDVEDFIKSFWKQTCNSTVFPCRVNSMGSRESRIVGKKGSETVFPVNTYVPEEVSTRLYRSLQSAGINVCDCPFKIMKQIRATWNVGEVFTFKEIDVDLVRKRIRQDPAFIPSLKSAESKQWILKFVLKPLIDPELSVEEPLDDLAIIPMKNGEWKPFSVSTICYSADAASRGLIKGDNVLVDEDLFSTETLQPILRKLVATRASGVIDMTPTVFATVFDEEHPNGGTHDEWRDMWKMLEKYSDLGPFGEMLILKDTNGTMRPLKLCQRGLQTTGIKAKDTNNVFRLKNLLQDLGVVVFEAEQHRNHKYLLNSIAVCDGVRILNAIALGVAMAQEIRAITGDEADVLRILIYESEAAGRLDPSIARCLGTLPIWSSFGPKTGKNFPLIPAAGSLYRESDFRLEGLGVNADIINEPPTKATAKAFAKLGAWPLHIVNAFQERILPKFLNGTVRFVGVAKDSYIALLKDAIFIRKNKAVSTLLQRGRIIPARNGSFHTSEELFDPRDELTRDVFSGVRSKFPDQEVWTSILSTVQCFSFRSLRSSLASVLRECAEEVLRQIRDPSLEAPVVRERANSLVQHIYRNANTDINWMDPRWKIVPSMLAQGLPHSECVPQLSSYLSFSELTMNSNRDLCWTQCAFFPTTLEPSQAFKTKYPNVGRIQFGTIVEHLTTLVRDLAPRWTSMEQQLALKISLFRTYELCSQYAATSVTNMDAASRRLREIPVPFILNGDDKDPTQGELWLWPRQLMLDIDNNIERHQVVHKKLLPYRQFLVAAGVQQMQAVEGTVNVPKGRALGDLEKILTNCFETQDAHTGFMDVRFKFPRNKEIMAHKFILVHASEYFATRFTGAWATMTTRDADEPSVEVIDLSGQDEKYEVFWGLVYYLYTDRLIIMNGPPVFDAAEQDETSEDGDTAPETMGNNKNADDLANRVQYLMELQHVADQYMVSRLKDLIAFEIVVGQKAIHSNVFSVRVHAAQNQSRDLQEYCDKFILENRVSIRDYVQGEVAELRRILQIAEAEAETGAADAVAERIALREDIRELETNLNELESLA</sequence>
<evidence type="ECO:0000256" key="2">
    <source>
        <dbReference type="SAM" id="MobiDB-lite"/>
    </source>
</evidence>
<dbReference type="InterPro" id="IPR036890">
    <property type="entry name" value="HATPase_C_sf"/>
</dbReference>
<dbReference type="InterPro" id="IPR052972">
    <property type="entry name" value="Sacsin_chaperone_reg"/>
</dbReference>
<feature type="region of interest" description="Disordered" evidence="2">
    <location>
        <begin position="2701"/>
        <end position="2722"/>
    </location>
</feature>
<dbReference type="NCBIfam" id="NF047352">
    <property type="entry name" value="P_loop_sacsin"/>
    <property type="match status" value="1"/>
</dbReference>
<name>A0A9P6Q368_9FUNG</name>
<dbReference type="Pfam" id="PF00651">
    <property type="entry name" value="BTB"/>
    <property type="match status" value="1"/>
</dbReference>
<feature type="coiled-coil region" evidence="1">
    <location>
        <begin position="2824"/>
        <end position="2851"/>
    </location>
</feature>
<dbReference type="SMART" id="SM00225">
    <property type="entry name" value="BTB"/>
    <property type="match status" value="1"/>
</dbReference>
<dbReference type="PANTHER" id="PTHR15600:SF42">
    <property type="entry name" value="SACSIN"/>
    <property type="match status" value="1"/>
</dbReference>
<accession>A0A9P6Q368</accession>
<dbReference type="EMBL" id="JAAAJA010000180">
    <property type="protein sequence ID" value="KAG0259647.1"/>
    <property type="molecule type" value="Genomic_DNA"/>
</dbReference>
<dbReference type="OrthoDB" id="1262810at2759"/>
<evidence type="ECO:0000313" key="5">
    <source>
        <dbReference type="Proteomes" id="UP000726737"/>
    </source>
</evidence>
<dbReference type="PROSITE" id="PS50097">
    <property type="entry name" value="BTB"/>
    <property type="match status" value="1"/>
</dbReference>
<comment type="caution">
    <text evidence="4">The sequence shown here is derived from an EMBL/GenBank/DDBJ whole genome shotgun (WGS) entry which is preliminary data.</text>
</comment>
<feature type="compositionally biased region" description="Acidic residues" evidence="2">
    <location>
        <begin position="2702"/>
        <end position="2713"/>
    </location>
</feature>
<organism evidence="4 5">
    <name type="scientific">Mortierella polycephala</name>
    <dbReference type="NCBI Taxonomy" id="41804"/>
    <lineage>
        <taxon>Eukaryota</taxon>
        <taxon>Fungi</taxon>
        <taxon>Fungi incertae sedis</taxon>
        <taxon>Mucoromycota</taxon>
        <taxon>Mortierellomycotina</taxon>
        <taxon>Mortierellomycetes</taxon>
        <taxon>Mortierellales</taxon>
        <taxon>Mortierellaceae</taxon>
        <taxon>Mortierella</taxon>
    </lineage>
</organism>
<feature type="domain" description="BTB" evidence="3">
    <location>
        <begin position="2616"/>
        <end position="2694"/>
    </location>
</feature>
<dbReference type="Gene3D" id="3.30.710.10">
    <property type="entry name" value="Potassium Channel Kv1.1, Chain A"/>
    <property type="match status" value="1"/>
</dbReference>
<dbReference type="InterPro" id="IPR000210">
    <property type="entry name" value="BTB/POZ_dom"/>
</dbReference>
<dbReference type="CDD" id="cd18186">
    <property type="entry name" value="BTB_POZ_ZBTB_KLHL-like"/>
    <property type="match status" value="1"/>
</dbReference>
<keyword evidence="1" id="KW-0175">Coiled coil</keyword>
<dbReference type="SUPFAM" id="SSF55874">
    <property type="entry name" value="ATPase domain of HSP90 chaperone/DNA topoisomerase II/histidine kinase"/>
    <property type="match status" value="2"/>
</dbReference>
<dbReference type="SUPFAM" id="SSF54695">
    <property type="entry name" value="POZ domain"/>
    <property type="match status" value="1"/>
</dbReference>
<evidence type="ECO:0000256" key="1">
    <source>
        <dbReference type="SAM" id="Coils"/>
    </source>
</evidence>
<dbReference type="Pfam" id="PF25794">
    <property type="entry name" value="SACS"/>
    <property type="match status" value="2"/>
</dbReference>
<dbReference type="InterPro" id="IPR058210">
    <property type="entry name" value="SACS/Nov_dom"/>
</dbReference>
<evidence type="ECO:0000313" key="4">
    <source>
        <dbReference type="EMBL" id="KAG0259647.1"/>
    </source>
</evidence>
<evidence type="ECO:0000259" key="3">
    <source>
        <dbReference type="PROSITE" id="PS50097"/>
    </source>
</evidence>
<proteinExistence type="predicted"/>
<gene>
    <name evidence="4" type="ORF">BG011_002498</name>
</gene>
<protein>
    <recommendedName>
        <fullName evidence="3">BTB domain-containing protein</fullName>
    </recommendedName>
</protein>
<dbReference type="Proteomes" id="UP000726737">
    <property type="component" value="Unassembled WGS sequence"/>
</dbReference>